<evidence type="ECO:0000256" key="1">
    <source>
        <dbReference type="ARBA" id="ARBA00022729"/>
    </source>
</evidence>
<dbReference type="GO" id="GO:0051301">
    <property type="term" value="P:cell division"/>
    <property type="evidence" value="ECO:0007669"/>
    <property type="project" value="UniProtKB-UniRule"/>
</dbReference>
<dbReference type="InterPro" id="IPR006664">
    <property type="entry name" value="OMP_bac"/>
</dbReference>
<dbReference type="PROSITE" id="PS01068">
    <property type="entry name" value="OMPA_1"/>
    <property type="match status" value="1"/>
</dbReference>
<dbReference type="InterPro" id="IPR006690">
    <property type="entry name" value="OMPA-like_CS"/>
</dbReference>
<feature type="domain" description="OmpA-like" evidence="8">
    <location>
        <begin position="90"/>
        <end position="204"/>
    </location>
</feature>
<accession>A0A7D4SIA5</accession>
<dbReference type="RefSeq" id="WP_173285298.1">
    <property type="nucleotide sequence ID" value="NZ_CP054020.1"/>
</dbReference>
<dbReference type="CDD" id="cd07185">
    <property type="entry name" value="OmpA_C-like"/>
    <property type="match status" value="1"/>
</dbReference>
<dbReference type="Pfam" id="PF00691">
    <property type="entry name" value="OmpA"/>
    <property type="match status" value="1"/>
</dbReference>
<dbReference type="PRINTS" id="PR01021">
    <property type="entry name" value="OMPADOMAIN"/>
</dbReference>
<dbReference type="AlphaFoldDB" id="A0A7D4SIA5"/>
<dbReference type="PROSITE" id="PS51123">
    <property type="entry name" value="OMPA_2"/>
    <property type="match status" value="1"/>
</dbReference>
<dbReference type="GO" id="GO:0009279">
    <property type="term" value="C:cell outer membrane"/>
    <property type="evidence" value="ECO:0007669"/>
    <property type="project" value="UniProtKB-SubCell"/>
</dbReference>
<dbReference type="EMBL" id="CP054020">
    <property type="protein sequence ID" value="QKI89400.1"/>
    <property type="molecule type" value="Genomic_DNA"/>
</dbReference>
<dbReference type="PROSITE" id="PS51257">
    <property type="entry name" value="PROKAR_LIPOPROTEIN"/>
    <property type="match status" value="1"/>
</dbReference>
<evidence type="ECO:0000256" key="5">
    <source>
        <dbReference type="ARBA" id="ARBA00023288"/>
    </source>
</evidence>
<keyword evidence="10" id="KW-1185">Reference proteome</keyword>
<keyword evidence="6" id="KW-0131">Cell cycle</keyword>
<evidence type="ECO:0000313" key="10">
    <source>
        <dbReference type="Proteomes" id="UP000504724"/>
    </source>
</evidence>
<dbReference type="InterPro" id="IPR050330">
    <property type="entry name" value="Bact_OuterMem_StrucFunc"/>
</dbReference>
<keyword evidence="3 6" id="KW-0564">Palmitate</keyword>
<comment type="function">
    <text evidence="6">Part of the Tol-Pal system, which plays a role in outer membrane invagination during cell division and is important for maintaining outer membrane integrity.</text>
</comment>
<dbReference type="KEGG" id="txa:HQN79_07400"/>
<gene>
    <name evidence="6" type="primary">pal</name>
    <name evidence="9" type="ORF">HQN79_07400</name>
</gene>
<dbReference type="Proteomes" id="UP000504724">
    <property type="component" value="Chromosome"/>
</dbReference>
<dbReference type="PANTHER" id="PTHR30329">
    <property type="entry name" value="STATOR ELEMENT OF FLAGELLAR MOTOR COMPLEX"/>
    <property type="match status" value="1"/>
</dbReference>
<keyword evidence="5 6" id="KW-0449">Lipoprotein</keyword>
<reference evidence="9 10" key="1">
    <citation type="submission" date="2020-05" db="EMBL/GenBank/DDBJ databases">
        <title>Thiomicrorhabdus sediminis sp.nov. and Thiomicrorhabdus xiamenensis sp.nov., novel sulfur-oxidizing bacteria isolated from coastal sediment.</title>
        <authorList>
            <person name="Liu X."/>
        </authorList>
    </citation>
    <scope>NUCLEOTIDE SEQUENCE [LARGE SCALE GENOMIC DNA]</scope>
    <source>
        <strain evidence="9 10">G2</strain>
    </source>
</reference>
<evidence type="ECO:0000256" key="2">
    <source>
        <dbReference type="ARBA" id="ARBA00023136"/>
    </source>
</evidence>
<comment type="subunit">
    <text evidence="6">The Tol-Pal system is composed of five core proteins: the inner membrane proteins TolA, TolQ and TolR, the periplasmic protein TolB and the outer membrane protein Pal. They form a network linking the inner and outer membranes and the peptidoglycan layer.</text>
</comment>
<sequence length="204" mass="22318">MKTFSKVLLLALSASLAACSTPPQKDVDQALDGNDTAPGLDGFRLKNEDLNSPQIQGVEVISADGQSMGSVDPLDGMDNVDLLDPNLPTYELENALYEPIIYFGFDQYDLDPKSMETVNYYAEVLLANPERRAILRGHTDERGSPEYNLALGEKRAAAVKKAMIVLGIAPERLEAVSMGEEYPADLGSNEAAWAKNRRVEIELK</sequence>
<proteinExistence type="inferred from homology"/>
<keyword evidence="6" id="KW-0132">Cell division</keyword>
<feature type="chain" id="PRO_5028844896" description="Peptidoglycan-associated lipoprotein" evidence="7">
    <location>
        <begin position="21"/>
        <end position="204"/>
    </location>
</feature>
<dbReference type="Gene3D" id="3.30.1330.60">
    <property type="entry name" value="OmpA-like domain"/>
    <property type="match status" value="1"/>
</dbReference>
<evidence type="ECO:0000256" key="6">
    <source>
        <dbReference type="HAMAP-Rule" id="MF_02204"/>
    </source>
</evidence>
<organism evidence="9 10">
    <name type="scientific">Thiomicrorhabdus xiamenensis</name>
    <dbReference type="NCBI Taxonomy" id="2739063"/>
    <lineage>
        <taxon>Bacteria</taxon>
        <taxon>Pseudomonadati</taxon>
        <taxon>Pseudomonadota</taxon>
        <taxon>Gammaproteobacteria</taxon>
        <taxon>Thiotrichales</taxon>
        <taxon>Piscirickettsiaceae</taxon>
        <taxon>Thiomicrorhabdus</taxon>
    </lineage>
</organism>
<protein>
    <recommendedName>
        <fullName evidence="6">Peptidoglycan-associated lipoprotein</fullName>
        <shortName evidence="6">PAL</shortName>
    </recommendedName>
</protein>
<comment type="similarity">
    <text evidence="6">Belongs to the Pal lipoprotein family.</text>
</comment>
<dbReference type="HAMAP" id="MF_02204">
    <property type="entry name" value="Pal"/>
    <property type="match status" value="1"/>
</dbReference>
<feature type="signal peptide" evidence="7">
    <location>
        <begin position="1"/>
        <end position="20"/>
    </location>
</feature>
<evidence type="ECO:0000256" key="7">
    <source>
        <dbReference type="SAM" id="SignalP"/>
    </source>
</evidence>
<evidence type="ECO:0000256" key="4">
    <source>
        <dbReference type="ARBA" id="ARBA00023237"/>
    </source>
</evidence>
<evidence type="ECO:0000256" key="3">
    <source>
        <dbReference type="ARBA" id="ARBA00023139"/>
    </source>
</evidence>
<dbReference type="InterPro" id="IPR039001">
    <property type="entry name" value="Pal"/>
</dbReference>
<evidence type="ECO:0000313" key="9">
    <source>
        <dbReference type="EMBL" id="QKI89400.1"/>
    </source>
</evidence>
<dbReference type="InterPro" id="IPR006665">
    <property type="entry name" value="OmpA-like"/>
</dbReference>
<name>A0A7D4SIA5_9GAMM</name>
<dbReference type="SUPFAM" id="SSF103088">
    <property type="entry name" value="OmpA-like"/>
    <property type="match status" value="1"/>
</dbReference>
<dbReference type="PANTHER" id="PTHR30329:SF21">
    <property type="entry name" value="LIPOPROTEIN YIAD-RELATED"/>
    <property type="match status" value="1"/>
</dbReference>
<dbReference type="InterPro" id="IPR036737">
    <property type="entry name" value="OmpA-like_sf"/>
</dbReference>
<evidence type="ECO:0000259" key="8">
    <source>
        <dbReference type="PROSITE" id="PS51123"/>
    </source>
</evidence>
<keyword evidence="4 6" id="KW-0998">Cell outer membrane</keyword>
<comment type="subcellular location">
    <subcellularLocation>
        <location evidence="6">Cell outer membrane</location>
        <topology evidence="6">Lipid-anchor</topology>
    </subcellularLocation>
</comment>
<keyword evidence="2 6" id="KW-0472">Membrane</keyword>
<keyword evidence="1 6" id="KW-0732">Signal</keyword>